<evidence type="ECO:0000313" key="2">
    <source>
        <dbReference type="EMBL" id="QNR23943.1"/>
    </source>
</evidence>
<dbReference type="AlphaFoldDB" id="A0A7H0VDZ5"/>
<feature type="signal peptide" evidence="1">
    <location>
        <begin position="1"/>
        <end position="19"/>
    </location>
</feature>
<dbReference type="EMBL" id="CP060139">
    <property type="protein sequence ID" value="QNR23943.1"/>
    <property type="molecule type" value="Genomic_DNA"/>
</dbReference>
<evidence type="ECO:0008006" key="4">
    <source>
        <dbReference type="Google" id="ProtNLM"/>
    </source>
</evidence>
<reference evidence="2 3" key="1">
    <citation type="submission" date="2020-08" db="EMBL/GenBank/DDBJ databases">
        <title>Croceimicrobium hydrocarbonivorans gen. nov., sp. nov., a novel marine bacterium isolated from a bacterial consortium that degrades polyethylene terephthalate.</title>
        <authorList>
            <person name="Liu R."/>
        </authorList>
    </citation>
    <scope>NUCLEOTIDE SEQUENCE [LARGE SCALE GENOMIC DNA]</scope>
    <source>
        <strain evidence="2 3">A20-9</strain>
    </source>
</reference>
<name>A0A7H0VDZ5_9FLAO</name>
<protein>
    <recommendedName>
        <fullName evidence="4">Outer membrane protein beta-barrel domain-containing protein</fullName>
    </recommendedName>
</protein>
<feature type="chain" id="PRO_5028911413" description="Outer membrane protein beta-barrel domain-containing protein" evidence="1">
    <location>
        <begin position="20"/>
        <end position="192"/>
    </location>
</feature>
<gene>
    <name evidence="2" type="ORF">H4K34_16450</name>
</gene>
<dbReference type="Proteomes" id="UP000516305">
    <property type="component" value="Chromosome"/>
</dbReference>
<evidence type="ECO:0000256" key="1">
    <source>
        <dbReference type="SAM" id="SignalP"/>
    </source>
</evidence>
<dbReference type="RefSeq" id="WP_210758480.1">
    <property type="nucleotide sequence ID" value="NZ_CP060139.1"/>
</dbReference>
<evidence type="ECO:0000313" key="3">
    <source>
        <dbReference type="Proteomes" id="UP000516305"/>
    </source>
</evidence>
<accession>A0A7H0VDZ5</accession>
<proteinExistence type="predicted"/>
<dbReference type="KEGG" id="chyd:H4K34_16450"/>
<sequence>MRKTLILFGLLFISQSALKAQQNSESRNWTSFGGVQVANSSPMQQLALWVGGQGAVQYKDYFALGGFGMGAVNSMSVSGLAYGLDQELNLNMGYGGLFIESVQNKEHLYIPGLRLPFAVGGVSLKDALDNKVAKSTIYVFSPRLNWDFNISPHAQIGFYGGYQLIWAENDRDFKQEDLSSWEYGINLKLGFF</sequence>
<organism evidence="2 3">
    <name type="scientific">Croceimicrobium hydrocarbonivorans</name>
    <dbReference type="NCBI Taxonomy" id="2761580"/>
    <lineage>
        <taxon>Bacteria</taxon>
        <taxon>Pseudomonadati</taxon>
        <taxon>Bacteroidota</taxon>
        <taxon>Flavobacteriia</taxon>
        <taxon>Flavobacteriales</taxon>
        <taxon>Owenweeksiaceae</taxon>
        <taxon>Croceimicrobium</taxon>
    </lineage>
</organism>
<keyword evidence="1" id="KW-0732">Signal</keyword>
<keyword evidence="3" id="KW-1185">Reference proteome</keyword>